<sequence>MTNRRFSTAFVLMAMAVALSACAGDPTPRAAAQYNDDASINTNVEAAVVGVPGIHANNIQVSTYEAVVTLRGTADSNLAARNAVQAARQVPGVKKVDFDIKVGQP</sequence>
<dbReference type="PANTHER" id="PTHR34606:SF15">
    <property type="entry name" value="BON DOMAIN-CONTAINING PROTEIN"/>
    <property type="match status" value="1"/>
</dbReference>
<evidence type="ECO:0000256" key="1">
    <source>
        <dbReference type="SAM" id="SignalP"/>
    </source>
</evidence>
<evidence type="ECO:0000259" key="2">
    <source>
        <dbReference type="PROSITE" id="PS50914"/>
    </source>
</evidence>
<dbReference type="Pfam" id="PF04972">
    <property type="entry name" value="BON"/>
    <property type="match status" value="1"/>
</dbReference>
<dbReference type="RefSeq" id="WP_073106998.1">
    <property type="nucleotide sequence ID" value="NZ_FQXE01000013.1"/>
</dbReference>
<protein>
    <submittedName>
        <fullName evidence="3">BON domain-containing protein</fullName>
    </submittedName>
</protein>
<keyword evidence="4" id="KW-1185">Reference proteome</keyword>
<dbReference type="STRING" id="658167.SAMN04488135_113138"/>
<feature type="signal peptide" evidence="1">
    <location>
        <begin position="1"/>
        <end position="23"/>
    </location>
</feature>
<proteinExistence type="predicted"/>
<name>A0A1M5ZBK8_9BURK</name>
<dbReference type="Proteomes" id="UP000184226">
    <property type="component" value="Unassembled WGS sequence"/>
</dbReference>
<dbReference type="PROSITE" id="PS50914">
    <property type="entry name" value="BON"/>
    <property type="match status" value="1"/>
</dbReference>
<reference evidence="3 4" key="1">
    <citation type="submission" date="2016-11" db="EMBL/GenBank/DDBJ databases">
        <authorList>
            <person name="Jaros S."/>
            <person name="Januszkiewicz K."/>
            <person name="Wedrychowicz H."/>
        </authorList>
    </citation>
    <scope>NUCLEOTIDE SEQUENCE [LARGE SCALE GENOMIC DNA]</scope>
    <source>
        <strain evidence="3 4">CGMCC 1.10190</strain>
    </source>
</reference>
<dbReference type="PROSITE" id="PS51257">
    <property type="entry name" value="PROKAR_LIPOPROTEIN"/>
    <property type="match status" value="1"/>
</dbReference>
<accession>A0A1M5ZBK8</accession>
<organism evidence="3 4">
    <name type="scientific">Pollutimonas bauzanensis</name>
    <dbReference type="NCBI Taxonomy" id="658167"/>
    <lineage>
        <taxon>Bacteria</taxon>
        <taxon>Pseudomonadati</taxon>
        <taxon>Pseudomonadota</taxon>
        <taxon>Betaproteobacteria</taxon>
        <taxon>Burkholderiales</taxon>
        <taxon>Alcaligenaceae</taxon>
        <taxon>Pollutimonas</taxon>
    </lineage>
</organism>
<dbReference type="OrthoDB" id="8686986at2"/>
<dbReference type="Gene3D" id="3.30.1340.30">
    <property type="match status" value="1"/>
</dbReference>
<dbReference type="InterPro" id="IPR051686">
    <property type="entry name" value="Lipoprotein_DolP"/>
</dbReference>
<dbReference type="InterPro" id="IPR007055">
    <property type="entry name" value="BON_dom"/>
</dbReference>
<keyword evidence="1" id="KW-0732">Signal</keyword>
<dbReference type="AlphaFoldDB" id="A0A1M5ZBK8"/>
<dbReference type="EMBL" id="FQXE01000013">
    <property type="protein sequence ID" value="SHI21635.1"/>
    <property type="molecule type" value="Genomic_DNA"/>
</dbReference>
<evidence type="ECO:0000313" key="3">
    <source>
        <dbReference type="EMBL" id="SHI21635.1"/>
    </source>
</evidence>
<feature type="domain" description="BON" evidence="2">
    <location>
        <begin position="36"/>
        <end position="104"/>
    </location>
</feature>
<feature type="chain" id="PRO_5012883898" evidence="1">
    <location>
        <begin position="24"/>
        <end position="105"/>
    </location>
</feature>
<gene>
    <name evidence="3" type="ORF">SAMN04488135_113138</name>
</gene>
<evidence type="ECO:0000313" key="4">
    <source>
        <dbReference type="Proteomes" id="UP000184226"/>
    </source>
</evidence>
<dbReference type="PANTHER" id="PTHR34606">
    <property type="entry name" value="BON DOMAIN-CONTAINING PROTEIN"/>
    <property type="match status" value="1"/>
</dbReference>